<gene>
    <name evidence="2" type="ORF">FCL54_16400</name>
</gene>
<protein>
    <submittedName>
        <fullName evidence="2">Uncharacterized protein</fullName>
    </submittedName>
</protein>
<keyword evidence="3" id="KW-1185">Reference proteome</keyword>
<dbReference type="AlphaFoldDB" id="A0A5R9F6U9"/>
<feature type="transmembrane region" description="Helical" evidence="1">
    <location>
        <begin position="74"/>
        <end position="96"/>
    </location>
</feature>
<evidence type="ECO:0000256" key="1">
    <source>
        <dbReference type="SAM" id="Phobius"/>
    </source>
</evidence>
<name>A0A5R9F6U9_9BACL</name>
<dbReference type="RefSeq" id="WP_138127824.1">
    <property type="nucleotide sequence ID" value="NZ_SWLG01000012.1"/>
</dbReference>
<comment type="caution">
    <text evidence="2">The sequence shown here is derived from an EMBL/GenBank/DDBJ whole genome shotgun (WGS) entry which is preliminary data.</text>
</comment>
<keyword evidence="1" id="KW-1133">Transmembrane helix</keyword>
<proteinExistence type="predicted"/>
<accession>A0A5R9F6U9</accession>
<evidence type="ECO:0000313" key="2">
    <source>
        <dbReference type="EMBL" id="TLS36214.1"/>
    </source>
</evidence>
<dbReference type="Proteomes" id="UP000308230">
    <property type="component" value="Unassembled WGS sequence"/>
</dbReference>
<keyword evidence="1" id="KW-0812">Transmembrane</keyword>
<evidence type="ECO:0000313" key="3">
    <source>
        <dbReference type="Proteomes" id="UP000308230"/>
    </source>
</evidence>
<dbReference type="EMBL" id="SWLG01000012">
    <property type="protein sequence ID" value="TLS36214.1"/>
    <property type="molecule type" value="Genomic_DNA"/>
</dbReference>
<feature type="transmembrane region" description="Helical" evidence="1">
    <location>
        <begin position="6"/>
        <end position="26"/>
    </location>
</feature>
<organism evidence="2 3">
    <name type="scientific">Exobacillus caeni</name>
    <dbReference type="NCBI Taxonomy" id="2574798"/>
    <lineage>
        <taxon>Bacteria</taxon>
        <taxon>Bacillati</taxon>
        <taxon>Bacillota</taxon>
        <taxon>Bacilli</taxon>
        <taxon>Bacillales</taxon>
        <taxon>Guptibacillaceae</taxon>
        <taxon>Exobacillus</taxon>
    </lineage>
</organism>
<reference evidence="2 3" key="1">
    <citation type="submission" date="2019-04" db="EMBL/GenBank/DDBJ databases">
        <title>Bacillus caeni sp. nov., a bacterium isolated from mangrove sediment.</title>
        <authorList>
            <person name="Huang H."/>
            <person name="Mo K."/>
            <person name="Hu Y."/>
        </authorList>
    </citation>
    <scope>NUCLEOTIDE SEQUENCE [LARGE SCALE GENOMIC DNA]</scope>
    <source>
        <strain evidence="2 3">HB172195</strain>
    </source>
</reference>
<sequence>MGETLPGWIWVIYYLFLTVTLTTTFFCLWKKKLVVLCLINLLFVVLVPVVSLVSSMSRTEVNEFEFLVQSLSQGAFWAIIVFIGYLVMFIWWVMFFRIEEETR</sequence>
<dbReference type="OrthoDB" id="2645556at2"/>
<keyword evidence="1" id="KW-0472">Membrane</keyword>
<feature type="transmembrane region" description="Helical" evidence="1">
    <location>
        <begin position="33"/>
        <end position="54"/>
    </location>
</feature>